<organism evidence="1 2">
    <name type="scientific">Bifidobacterium boum</name>
    <dbReference type="NCBI Taxonomy" id="78343"/>
    <lineage>
        <taxon>Bacteria</taxon>
        <taxon>Bacillati</taxon>
        <taxon>Actinomycetota</taxon>
        <taxon>Actinomycetes</taxon>
        <taxon>Bifidobacteriales</taxon>
        <taxon>Bifidobacteriaceae</taxon>
        <taxon>Bifidobacterium</taxon>
    </lineage>
</organism>
<accession>A0A086ZPB6</accession>
<dbReference type="AntiFam" id="ANF00041">
    <property type="entry name" value="Antisense to RNaseP"/>
</dbReference>
<name>A0A086ZPB6_9BIFI</name>
<dbReference type="Proteomes" id="UP000029093">
    <property type="component" value="Unassembled WGS sequence"/>
</dbReference>
<comment type="caution">
    <text evidence="1">The sequence shown here is derived from an EMBL/GenBank/DDBJ whole genome shotgun (WGS) entry which is preliminary data.</text>
</comment>
<dbReference type="AlphaFoldDB" id="A0A086ZPB6"/>
<evidence type="ECO:0000313" key="2">
    <source>
        <dbReference type="Proteomes" id="UP000029093"/>
    </source>
</evidence>
<reference evidence="1 2" key="1">
    <citation type="submission" date="2014-03" db="EMBL/GenBank/DDBJ databases">
        <title>Genomics of Bifidobacteria.</title>
        <authorList>
            <person name="Ventura M."/>
            <person name="Milani C."/>
            <person name="Lugli G.A."/>
        </authorList>
    </citation>
    <scope>NUCLEOTIDE SEQUENCE [LARGE SCALE GENOMIC DNA]</scope>
    <source>
        <strain evidence="1 2">LMG 10736</strain>
    </source>
</reference>
<protein>
    <submittedName>
        <fullName evidence="1">Uncharacterized protein</fullName>
    </submittedName>
</protein>
<sequence>MPCDHCHQRSGGLLHRRFTLTRMRRAVCSLLRYLSGHPGRMLSAIVLCGARKFLSRIGRGHRGVSTTIVYARIGYSTMSQRFPTPVSELASHCSVFGYNETYPDGEDAVRDNPHTAGNTA</sequence>
<gene>
    <name evidence="1" type="ORF">BBOU_5000</name>
</gene>
<proteinExistence type="predicted"/>
<dbReference type="EMBL" id="JGYQ01000007">
    <property type="protein sequence ID" value="KFI48366.1"/>
    <property type="molecule type" value="Genomic_DNA"/>
</dbReference>
<keyword evidence="2" id="KW-1185">Reference proteome</keyword>
<evidence type="ECO:0000313" key="1">
    <source>
        <dbReference type="EMBL" id="KFI48366.1"/>
    </source>
</evidence>